<sequence>MAFFRDGSALDDGGDQQFQNLICHDSAHPVCDLGRFRPAYAGLHGNPDSDRRAVIP</sequence>
<dbReference type="KEGG" id="cdet:87936984"/>
<evidence type="ECO:0000313" key="1">
    <source>
        <dbReference type="EMBL" id="WQF75467.1"/>
    </source>
</evidence>
<proteinExistence type="predicted"/>
<gene>
    <name evidence="1" type="ORF">CDEST_00481</name>
</gene>
<evidence type="ECO:0000313" key="2">
    <source>
        <dbReference type="Proteomes" id="UP001322277"/>
    </source>
</evidence>
<keyword evidence="2" id="KW-1185">Reference proteome</keyword>
<dbReference type="GeneID" id="87936984"/>
<dbReference type="AlphaFoldDB" id="A0AAX4HXG3"/>
<organism evidence="1 2">
    <name type="scientific">Colletotrichum destructivum</name>
    <dbReference type="NCBI Taxonomy" id="34406"/>
    <lineage>
        <taxon>Eukaryota</taxon>
        <taxon>Fungi</taxon>
        <taxon>Dikarya</taxon>
        <taxon>Ascomycota</taxon>
        <taxon>Pezizomycotina</taxon>
        <taxon>Sordariomycetes</taxon>
        <taxon>Hypocreomycetidae</taxon>
        <taxon>Glomerellales</taxon>
        <taxon>Glomerellaceae</taxon>
        <taxon>Colletotrichum</taxon>
        <taxon>Colletotrichum destructivum species complex</taxon>
    </lineage>
</organism>
<dbReference type="EMBL" id="CP137305">
    <property type="protein sequence ID" value="WQF75467.1"/>
    <property type="molecule type" value="Genomic_DNA"/>
</dbReference>
<name>A0AAX4HXG3_9PEZI</name>
<reference evidence="2" key="1">
    <citation type="journal article" date="2023" name="bioRxiv">
        <title>Complete genome of the Medicago anthracnose fungus, Colletotrichum destructivum, reveals a mini-chromosome-like region within a core chromosome.</title>
        <authorList>
            <person name="Lapalu N."/>
            <person name="Simon A."/>
            <person name="Lu A."/>
            <person name="Plaumann P.-L."/>
            <person name="Amselem J."/>
            <person name="Pigne S."/>
            <person name="Auger A."/>
            <person name="Koch C."/>
            <person name="Dallery J.-F."/>
            <person name="O'Connell R.J."/>
        </authorList>
    </citation>
    <scope>NUCLEOTIDE SEQUENCE [LARGE SCALE GENOMIC DNA]</scope>
    <source>
        <strain evidence="2">CBS 520.97</strain>
    </source>
</reference>
<protein>
    <submittedName>
        <fullName evidence="1">Uncharacterized protein</fullName>
    </submittedName>
</protein>
<dbReference type="Proteomes" id="UP001322277">
    <property type="component" value="Chromosome 1"/>
</dbReference>
<dbReference type="RefSeq" id="XP_062772691.1">
    <property type="nucleotide sequence ID" value="XM_062916640.1"/>
</dbReference>
<accession>A0AAX4HXG3</accession>